<feature type="region of interest" description="Disordered" evidence="1">
    <location>
        <begin position="1"/>
        <end position="20"/>
    </location>
</feature>
<protein>
    <recommendedName>
        <fullName evidence="2">HPt domain-containing protein</fullName>
    </recommendedName>
</protein>
<organism evidence="3">
    <name type="scientific">hydrothermal vent metagenome</name>
    <dbReference type="NCBI Taxonomy" id="652676"/>
    <lineage>
        <taxon>unclassified sequences</taxon>
        <taxon>metagenomes</taxon>
        <taxon>ecological metagenomes</taxon>
    </lineage>
</organism>
<dbReference type="EMBL" id="UOEM01000102">
    <property type="protein sequence ID" value="VAW17235.1"/>
    <property type="molecule type" value="Genomic_DNA"/>
</dbReference>
<dbReference type="Pfam" id="PF01627">
    <property type="entry name" value="Hpt"/>
    <property type="match status" value="1"/>
</dbReference>
<dbReference type="Gene3D" id="1.20.120.160">
    <property type="entry name" value="HPT domain"/>
    <property type="match status" value="1"/>
</dbReference>
<dbReference type="GO" id="GO:0000160">
    <property type="term" value="P:phosphorelay signal transduction system"/>
    <property type="evidence" value="ECO:0007669"/>
    <property type="project" value="InterPro"/>
</dbReference>
<dbReference type="AlphaFoldDB" id="A0A3B0TF98"/>
<evidence type="ECO:0000259" key="2">
    <source>
        <dbReference type="PROSITE" id="PS50894"/>
    </source>
</evidence>
<dbReference type="InterPro" id="IPR008207">
    <property type="entry name" value="Sig_transdc_His_kin_Hpt_dom"/>
</dbReference>
<feature type="compositionally biased region" description="Polar residues" evidence="1">
    <location>
        <begin position="1"/>
        <end position="11"/>
    </location>
</feature>
<dbReference type="InterPro" id="IPR036641">
    <property type="entry name" value="HPT_dom_sf"/>
</dbReference>
<feature type="domain" description="HPt" evidence="2">
    <location>
        <begin position="34"/>
        <end position="148"/>
    </location>
</feature>
<reference evidence="3" key="1">
    <citation type="submission" date="2018-06" db="EMBL/GenBank/DDBJ databases">
        <authorList>
            <person name="Zhirakovskaya E."/>
        </authorList>
    </citation>
    <scope>NUCLEOTIDE SEQUENCE</scope>
</reference>
<gene>
    <name evidence="3" type="ORF">MNBD_ALPHA09-1254</name>
</gene>
<dbReference type="PROSITE" id="PS50894">
    <property type="entry name" value="HPT"/>
    <property type="match status" value="1"/>
</dbReference>
<proteinExistence type="predicted"/>
<dbReference type="SUPFAM" id="SSF47226">
    <property type="entry name" value="Histidine-containing phosphotransfer domain, HPT domain"/>
    <property type="match status" value="1"/>
</dbReference>
<accession>A0A3B0TF98</accession>
<sequence>MAEDQLSSRPDTPNPARRDHIHYDQETLAALAAADRMLVEMGQEFSEDARRRIETIQAAVNAHDASAADAQARCAHAETVFDAAHELRGQAGSLGYGLLGELCNSLCTLLELEKKLDTATAPACADTSQVWEAIVHHTNAVTTIVENEIRGDGGDRGRELVAEVARLREVLTHAPA</sequence>
<name>A0A3B0TF98_9ZZZZ</name>
<evidence type="ECO:0000313" key="3">
    <source>
        <dbReference type="EMBL" id="VAW17235.1"/>
    </source>
</evidence>
<evidence type="ECO:0000256" key="1">
    <source>
        <dbReference type="SAM" id="MobiDB-lite"/>
    </source>
</evidence>